<comment type="caution">
    <text evidence="13">The sequence shown here is derived from an EMBL/GenBank/DDBJ whole genome shotgun (WGS) entry which is preliminary data.</text>
</comment>
<feature type="signal peptide" evidence="11">
    <location>
        <begin position="1"/>
        <end position="21"/>
    </location>
</feature>
<evidence type="ECO:0000256" key="9">
    <source>
        <dbReference type="ARBA" id="ARBA00023136"/>
    </source>
</evidence>
<feature type="chain" id="PRO_5047165072" description="Porin domain-containing protein" evidence="11">
    <location>
        <begin position="22"/>
        <end position="378"/>
    </location>
</feature>
<dbReference type="SUPFAM" id="SSF56935">
    <property type="entry name" value="Porins"/>
    <property type="match status" value="1"/>
</dbReference>
<name>A0ABQ3GY09_9NEIS</name>
<reference evidence="14" key="1">
    <citation type="journal article" date="2019" name="Int. J. Syst. Evol. Microbiol.">
        <title>The Global Catalogue of Microorganisms (GCM) 10K type strain sequencing project: providing services to taxonomists for standard genome sequencing and annotation.</title>
        <authorList>
            <consortium name="The Broad Institute Genomics Platform"/>
            <consortium name="The Broad Institute Genome Sequencing Center for Infectious Disease"/>
            <person name="Wu L."/>
            <person name="Ma J."/>
        </authorList>
    </citation>
    <scope>NUCLEOTIDE SEQUENCE [LARGE SCALE GENOMIC DNA]</scope>
    <source>
        <strain evidence="14">KCTC 23701</strain>
    </source>
</reference>
<dbReference type="EMBL" id="BMYO01000001">
    <property type="protein sequence ID" value="GHD56328.1"/>
    <property type="molecule type" value="Genomic_DNA"/>
</dbReference>
<evidence type="ECO:0000313" key="14">
    <source>
        <dbReference type="Proteomes" id="UP000604737"/>
    </source>
</evidence>
<evidence type="ECO:0000256" key="1">
    <source>
        <dbReference type="ARBA" id="ARBA00004571"/>
    </source>
</evidence>
<keyword evidence="10" id="KW-0998">Cell outer membrane</keyword>
<dbReference type="InterPro" id="IPR023614">
    <property type="entry name" value="Porin_dom_sf"/>
</dbReference>
<dbReference type="RefSeq" id="WP_189458396.1">
    <property type="nucleotide sequence ID" value="NZ_BMYO01000001.1"/>
</dbReference>
<comment type="subcellular location">
    <subcellularLocation>
        <location evidence="1">Cell outer membrane</location>
        <topology evidence="1">Multi-pass membrane protein</topology>
    </subcellularLocation>
</comment>
<keyword evidence="9" id="KW-0472">Membrane</keyword>
<evidence type="ECO:0000259" key="12">
    <source>
        <dbReference type="Pfam" id="PF13609"/>
    </source>
</evidence>
<dbReference type="Gene3D" id="2.40.160.10">
    <property type="entry name" value="Porin"/>
    <property type="match status" value="1"/>
</dbReference>
<evidence type="ECO:0000256" key="5">
    <source>
        <dbReference type="ARBA" id="ARBA00022692"/>
    </source>
</evidence>
<dbReference type="PANTHER" id="PTHR34501:SF9">
    <property type="entry name" value="MAJOR OUTER MEMBRANE PROTEIN P.IA"/>
    <property type="match status" value="1"/>
</dbReference>
<keyword evidence="14" id="KW-1185">Reference proteome</keyword>
<keyword evidence="7" id="KW-0406">Ion transport</keyword>
<organism evidence="13 14">
    <name type="scientific">Jeongeupia chitinilytica</name>
    <dbReference type="NCBI Taxonomy" id="1041641"/>
    <lineage>
        <taxon>Bacteria</taxon>
        <taxon>Pseudomonadati</taxon>
        <taxon>Pseudomonadota</taxon>
        <taxon>Betaproteobacteria</taxon>
        <taxon>Neisseriales</taxon>
        <taxon>Chitinibacteraceae</taxon>
        <taxon>Jeongeupia</taxon>
    </lineage>
</organism>
<evidence type="ECO:0000256" key="3">
    <source>
        <dbReference type="ARBA" id="ARBA00022448"/>
    </source>
</evidence>
<dbReference type="PANTHER" id="PTHR34501">
    <property type="entry name" value="PROTEIN YDDL-RELATED"/>
    <property type="match status" value="1"/>
</dbReference>
<dbReference type="Pfam" id="PF13609">
    <property type="entry name" value="Porin_4"/>
    <property type="match status" value="1"/>
</dbReference>
<evidence type="ECO:0000256" key="10">
    <source>
        <dbReference type="ARBA" id="ARBA00023237"/>
    </source>
</evidence>
<proteinExistence type="predicted"/>
<accession>A0ABQ3GY09</accession>
<keyword evidence="5" id="KW-0812">Transmembrane</keyword>
<evidence type="ECO:0000256" key="8">
    <source>
        <dbReference type="ARBA" id="ARBA00023114"/>
    </source>
</evidence>
<protein>
    <recommendedName>
        <fullName evidence="12">Porin domain-containing protein</fullName>
    </recommendedName>
</protein>
<keyword evidence="3" id="KW-0813">Transport</keyword>
<dbReference type="InterPro" id="IPR050298">
    <property type="entry name" value="Gram-neg_bact_OMP"/>
</dbReference>
<evidence type="ECO:0000313" key="13">
    <source>
        <dbReference type="EMBL" id="GHD56328.1"/>
    </source>
</evidence>
<keyword evidence="4" id="KW-1134">Transmembrane beta strand</keyword>
<comment type="subunit">
    <text evidence="2">Homotrimer.</text>
</comment>
<dbReference type="InterPro" id="IPR033900">
    <property type="entry name" value="Gram_neg_porin_domain"/>
</dbReference>
<sequence>MFKRALVAASLAAAFAAPAFAEVTIGGSIEADVYVHGSSANGFRDEVELDVEPRLFFSGSDKLDNGSKVIWKIWTGAENYRSDTCPGAAGGPGYCNPQNAANTGSSARTWGNREAWGGWQGDWGTLRFGKIYSPSYLKLDWPYGNLGGSMHVAEVGLISFNPQNSIVYDSPSFGGFTFSGLYSFRDQTNQNEGTSQRYTYDLTAGYSGGGFMIDAGYQQSRPETVGYDAVTGYVPNSDNKKDQFAFVAGGYNFGAFTVKGGYKWWKTEAGGQGTNSFSGPEQDQIFVQGIYSAGKNTVGLTYNYFGDAKNINGDKIDSSSSQVLYGQWAYALSNNTSAYVQGRFAWNDKNGGIGADYQTSYATDTNSYRLLVGTWTGF</sequence>
<gene>
    <name evidence="13" type="ORF">GCM10007350_03170</name>
</gene>
<feature type="domain" description="Porin" evidence="12">
    <location>
        <begin position="8"/>
        <end position="348"/>
    </location>
</feature>
<evidence type="ECO:0000256" key="6">
    <source>
        <dbReference type="ARBA" id="ARBA00022729"/>
    </source>
</evidence>
<keyword evidence="6 11" id="KW-0732">Signal</keyword>
<dbReference type="Proteomes" id="UP000604737">
    <property type="component" value="Unassembled WGS sequence"/>
</dbReference>
<dbReference type="CDD" id="cd00342">
    <property type="entry name" value="gram_neg_porins"/>
    <property type="match status" value="1"/>
</dbReference>
<evidence type="ECO:0000256" key="4">
    <source>
        <dbReference type="ARBA" id="ARBA00022452"/>
    </source>
</evidence>
<evidence type="ECO:0000256" key="7">
    <source>
        <dbReference type="ARBA" id="ARBA00023065"/>
    </source>
</evidence>
<evidence type="ECO:0000256" key="11">
    <source>
        <dbReference type="SAM" id="SignalP"/>
    </source>
</evidence>
<evidence type="ECO:0000256" key="2">
    <source>
        <dbReference type="ARBA" id="ARBA00011233"/>
    </source>
</evidence>
<keyword evidence="8" id="KW-0626">Porin</keyword>